<feature type="domain" description="Dienelactone hydrolase" evidence="1">
    <location>
        <begin position="17"/>
        <end position="235"/>
    </location>
</feature>
<keyword evidence="4" id="KW-1185">Reference proteome</keyword>
<keyword evidence="3" id="KW-0378">Hydrolase</keyword>
<dbReference type="Proteomes" id="UP000054985">
    <property type="component" value="Unassembled WGS sequence"/>
</dbReference>
<dbReference type="AlphaFoldDB" id="A0A378K0R3"/>
<dbReference type="InterPro" id="IPR029058">
    <property type="entry name" value="AB_hydrolase_fold"/>
</dbReference>
<dbReference type="EMBL" id="LNYN01000019">
    <property type="protein sequence ID" value="KTD34885.1"/>
    <property type="molecule type" value="Genomic_DNA"/>
</dbReference>
<dbReference type="InterPro" id="IPR050261">
    <property type="entry name" value="FrsA_esterase"/>
</dbReference>
<accession>A0A378K0R3</accession>
<dbReference type="OrthoDB" id="9787933at2"/>
<evidence type="ECO:0000259" key="1">
    <source>
        <dbReference type="Pfam" id="PF01738"/>
    </source>
</evidence>
<evidence type="ECO:0000313" key="3">
    <source>
        <dbReference type="EMBL" id="STX63870.1"/>
    </source>
</evidence>
<dbReference type="EMBL" id="UGOG01000001">
    <property type="protein sequence ID" value="STX63870.1"/>
    <property type="molecule type" value="Genomic_DNA"/>
</dbReference>
<dbReference type="STRING" id="39962.Lmor_1418"/>
<reference evidence="3 5" key="2">
    <citation type="submission" date="2018-06" db="EMBL/GenBank/DDBJ databases">
        <authorList>
            <consortium name="Pathogen Informatics"/>
            <person name="Doyle S."/>
        </authorList>
    </citation>
    <scope>NUCLEOTIDE SEQUENCE [LARGE SCALE GENOMIC DNA]</scope>
    <source>
        <strain evidence="3 5">NCTC12239</strain>
    </source>
</reference>
<dbReference type="Gene3D" id="3.40.50.1820">
    <property type="entry name" value="alpha/beta hydrolase"/>
    <property type="match status" value="1"/>
</dbReference>
<dbReference type="Proteomes" id="UP000254040">
    <property type="component" value="Unassembled WGS sequence"/>
</dbReference>
<dbReference type="InterPro" id="IPR002925">
    <property type="entry name" value="Dienelactn_hydro"/>
</dbReference>
<protein>
    <submittedName>
        <fullName evidence="3">Dienelactone hydrolase family protein</fullName>
    </submittedName>
</protein>
<evidence type="ECO:0000313" key="5">
    <source>
        <dbReference type="Proteomes" id="UP000254040"/>
    </source>
</evidence>
<evidence type="ECO:0000313" key="4">
    <source>
        <dbReference type="Proteomes" id="UP000054985"/>
    </source>
</evidence>
<evidence type="ECO:0000313" key="2">
    <source>
        <dbReference type="EMBL" id="KTD34885.1"/>
    </source>
</evidence>
<dbReference type="PANTHER" id="PTHR22946">
    <property type="entry name" value="DIENELACTONE HYDROLASE DOMAIN-CONTAINING PROTEIN-RELATED"/>
    <property type="match status" value="1"/>
</dbReference>
<reference evidence="2 4" key="1">
    <citation type="submission" date="2015-11" db="EMBL/GenBank/DDBJ databases">
        <title>Genomic analysis of 38 Legionella species identifies large and diverse effector repertoires.</title>
        <authorList>
            <person name="Burstein D."/>
            <person name="Amaro F."/>
            <person name="Zusman T."/>
            <person name="Lifshitz Z."/>
            <person name="Cohen O."/>
            <person name="Gilbert J.A."/>
            <person name="Pupko T."/>
            <person name="Shuman H.A."/>
            <person name="Segal G."/>
        </authorList>
    </citation>
    <scope>NUCLEOTIDE SEQUENCE [LARGE SCALE GENOMIC DNA]</scope>
    <source>
        <strain evidence="2 4">ATCC 43877</strain>
    </source>
</reference>
<dbReference type="Pfam" id="PF01738">
    <property type="entry name" value="DLH"/>
    <property type="match status" value="1"/>
</dbReference>
<dbReference type="RefSeq" id="WP_028383332.1">
    <property type="nucleotide sequence ID" value="NZ_CAAAJG010000010.1"/>
</dbReference>
<dbReference type="PANTHER" id="PTHR22946:SF0">
    <property type="entry name" value="DIENELACTONE HYDROLASE DOMAIN-CONTAINING PROTEIN"/>
    <property type="match status" value="1"/>
</dbReference>
<sequence>MIITKEIEYQEDSTQCRGYIAYDSNVSHPLPAVMVVHDWVGRSESMCNKARQLAAMGYVGFAVDMYGDARTGADKTQRRALMAPLMQDRSKLASRINAAFHVLASLPFVEHTNIAAIGYCFGGLCVLDLARSQAAVKGVVCFHGLLTSPEHSANQPIKSKILILHGYDDPLVKPDQIHHIANEMNARKADWQIHMYGHTQHSFTNPKANDDEMGLHYNERADNRSWITTLDFLRELFE</sequence>
<name>A0A378K0R3_9GAMM</name>
<dbReference type="GO" id="GO:0016787">
    <property type="term" value="F:hydrolase activity"/>
    <property type="evidence" value="ECO:0007669"/>
    <property type="project" value="UniProtKB-KW"/>
</dbReference>
<gene>
    <name evidence="2" type="ORF">Lmor_1418</name>
    <name evidence="3" type="ORF">NCTC12239_02823</name>
</gene>
<organism evidence="3 5">
    <name type="scientific">Legionella moravica</name>
    <dbReference type="NCBI Taxonomy" id="39962"/>
    <lineage>
        <taxon>Bacteria</taxon>
        <taxon>Pseudomonadati</taxon>
        <taxon>Pseudomonadota</taxon>
        <taxon>Gammaproteobacteria</taxon>
        <taxon>Legionellales</taxon>
        <taxon>Legionellaceae</taxon>
        <taxon>Legionella</taxon>
    </lineage>
</organism>
<proteinExistence type="predicted"/>
<dbReference type="SUPFAM" id="SSF53474">
    <property type="entry name" value="alpha/beta-Hydrolases"/>
    <property type="match status" value="1"/>
</dbReference>